<dbReference type="Proteomes" id="UP000077248">
    <property type="component" value="Unassembled WGS sequence"/>
</dbReference>
<dbReference type="InterPro" id="IPR011990">
    <property type="entry name" value="TPR-like_helical_dom_sf"/>
</dbReference>
<dbReference type="Pfam" id="PF17107">
    <property type="entry name" value="SesA"/>
    <property type="match status" value="1"/>
</dbReference>
<evidence type="ECO:0000313" key="3">
    <source>
        <dbReference type="Proteomes" id="UP000077248"/>
    </source>
</evidence>
<dbReference type="STRING" id="5599.A0A177DVR6"/>
<evidence type="ECO:0000313" key="2">
    <source>
        <dbReference type="EMBL" id="OAG23815.1"/>
    </source>
</evidence>
<dbReference type="SUPFAM" id="SSF52540">
    <property type="entry name" value="P-loop containing nucleoside triphosphate hydrolases"/>
    <property type="match status" value="1"/>
</dbReference>
<dbReference type="InterPro" id="IPR031352">
    <property type="entry name" value="SesA"/>
</dbReference>
<dbReference type="PANTHER" id="PTHR46082">
    <property type="entry name" value="ATP/GTP-BINDING PROTEIN-RELATED"/>
    <property type="match status" value="1"/>
</dbReference>
<dbReference type="OMA" id="RAVAQTW"/>
<dbReference type="InterPro" id="IPR053137">
    <property type="entry name" value="NLR-like"/>
</dbReference>
<protein>
    <submittedName>
        <fullName evidence="2">TPR-like protein</fullName>
    </submittedName>
</protein>
<dbReference type="KEGG" id="aalt:CC77DRAFT_1058312"/>
<gene>
    <name evidence="2" type="ORF">CC77DRAFT_1058312</name>
</gene>
<dbReference type="VEuPathDB" id="FungiDB:CC77DRAFT_1058312"/>
<dbReference type="Pfam" id="PF13374">
    <property type="entry name" value="TPR_10"/>
    <property type="match status" value="4"/>
</dbReference>
<dbReference type="GeneID" id="29113713"/>
<dbReference type="Gene3D" id="3.40.50.300">
    <property type="entry name" value="P-loop containing nucleotide triphosphate hydrolases"/>
    <property type="match status" value="1"/>
</dbReference>
<dbReference type="PANTHER" id="PTHR46082:SF6">
    <property type="entry name" value="AAA+ ATPASE DOMAIN-CONTAINING PROTEIN-RELATED"/>
    <property type="match status" value="1"/>
</dbReference>
<dbReference type="AlphaFoldDB" id="A0A177DVR6"/>
<dbReference type="EMBL" id="KV441472">
    <property type="protein sequence ID" value="OAG23815.1"/>
    <property type="molecule type" value="Genomic_DNA"/>
</dbReference>
<name>A0A177DVR6_ALTAL</name>
<evidence type="ECO:0000259" key="1">
    <source>
        <dbReference type="Pfam" id="PF17107"/>
    </source>
</evidence>
<proteinExistence type="predicted"/>
<organism evidence="2 3">
    <name type="scientific">Alternaria alternata</name>
    <name type="common">Alternaria rot fungus</name>
    <name type="synonym">Torula alternata</name>
    <dbReference type="NCBI Taxonomy" id="5599"/>
    <lineage>
        <taxon>Eukaryota</taxon>
        <taxon>Fungi</taxon>
        <taxon>Dikarya</taxon>
        <taxon>Ascomycota</taxon>
        <taxon>Pezizomycotina</taxon>
        <taxon>Dothideomycetes</taxon>
        <taxon>Pleosporomycetidae</taxon>
        <taxon>Pleosporales</taxon>
        <taxon>Pleosporineae</taxon>
        <taxon>Pleosporaceae</taxon>
        <taxon>Alternaria</taxon>
        <taxon>Alternaria sect. Alternaria</taxon>
        <taxon>Alternaria alternata complex</taxon>
    </lineage>
</organism>
<keyword evidence="3" id="KW-1185">Reference proteome</keyword>
<dbReference type="SUPFAM" id="SSF48452">
    <property type="entry name" value="TPR-like"/>
    <property type="match status" value="3"/>
</dbReference>
<dbReference type="Pfam" id="PF13424">
    <property type="entry name" value="TPR_12"/>
    <property type="match status" value="1"/>
</dbReference>
<accession>A0A177DVR6</accession>
<dbReference type="RefSeq" id="XP_018389236.1">
    <property type="nucleotide sequence ID" value="XM_018528119.1"/>
</dbReference>
<dbReference type="InterPro" id="IPR027417">
    <property type="entry name" value="P-loop_NTPase"/>
</dbReference>
<sequence length="962" mass="109242">MAELAALSVAASILQVIDISVRVAERLNEYRKKEDSLPTAFKHVSTRLPIFVLKLRDTNAKVEDMTDDARRALKPAIEECFNQIKKLETIIDKVLFKPGDKGATRSWKSIKSVKYDSDVSELDKVIRRYMEAMNYGLSSVALHSSNEKSSLQPTSTCPFEREADFVERDVMCDVTTRCQAGSRSALIGIGGAGKSRIAIEYSYRVRKAAPDTWVFWVTFDTPATVAQDFRKIAKAVGLRGWDEKAADIFTMVHDWLKDDSNGPWTLILDNVDSVDVLTAPAPRVTSSNSIDDDSSMPQIRNFITTSTKGSILVTSRNIEAAQMITGNCAYHIDVDEMNESEAIALLKKKLSSKVIYTEAEAAELVKSVDFMPLAISQIATNISMNYPRLTLSKATERIQAPSEETVQLLETSAHETSRDTRRTNSIVKTWHLSFQYVRQTHPSAARLLSLMCLFGRQGIPETLLTGQYGEEVTASATPLQPRLNWWKRIRRRRLYLRRRQRVAQQKATGSKTTTSACFDEDWRVLTNFALIRTNIDGCHFSMHRLVQYTTKRWLEINRELKAWMQRYVSIIRDCFPKPEHDNWQVCQYLFPHAQQAASYRPEDRVLLLTWAPLIQMISRFAYVIGDYSSAEDLGRTALATLEEVQGPHCEDTLRSYHQLGLAISVLNRHNESEKMFRRAHEGRLTLLGSDHLDTLDSANQLGARLNKQGKYEEGEAIHMRTIEGYERVYGPRSIETQSLMAGLALTYMNNERFEQATAIHRRVHAIQKEAYGEETNDTYQGLRALGALLNMQGKAAEAENIHRQVVEYRTRTSGLDHSETIKSVNFLCESLIKQRKLDEAVAQYRSVIDIYTDLDEKARQEALLTMNSLAETLVQQGHLDQAEAVCRRLVLESERLLGADDCDTLIGVHTLADTLSKQERYGEALQLYERAYIGTEKRCGADHPDTKEFLEDFNRAKRTMLV</sequence>
<reference evidence="2 3" key="1">
    <citation type="submission" date="2016-05" db="EMBL/GenBank/DDBJ databases">
        <title>Comparative analysis of secretome profiles of manganese(II)-oxidizing ascomycete fungi.</title>
        <authorList>
            <consortium name="DOE Joint Genome Institute"/>
            <person name="Zeiner C.A."/>
            <person name="Purvine S.O."/>
            <person name="Zink E.M."/>
            <person name="Wu S."/>
            <person name="Pasa-Tolic L."/>
            <person name="Chaput D.L."/>
            <person name="Haridas S."/>
            <person name="Grigoriev I.V."/>
            <person name="Santelli C.M."/>
            <person name="Hansel C.M."/>
        </authorList>
    </citation>
    <scope>NUCLEOTIDE SEQUENCE [LARGE SCALE GENOMIC DNA]</scope>
    <source>
        <strain evidence="2 3">SRC1lrK2f</strain>
    </source>
</reference>
<dbReference type="Gene3D" id="1.25.40.10">
    <property type="entry name" value="Tetratricopeptide repeat domain"/>
    <property type="match status" value="2"/>
</dbReference>
<feature type="domain" description="NACHT-NTPase and P-loop NTPases N-terminal" evidence="1">
    <location>
        <begin position="11"/>
        <end position="130"/>
    </location>
</feature>